<feature type="domain" description="Pyruvate carboxyltransferase" evidence="11">
    <location>
        <begin position="145"/>
        <end position="419"/>
    </location>
</feature>
<dbReference type="SUPFAM" id="SSF110921">
    <property type="entry name" value="2-isopropylmalate synthase LeuA, allosteric (dimerisation) domain"/>
    <property type="match status" value="1"/>
</dbReference>
<organism evidence="12 13">
    <name type="scientific">Bifidobacterium animalis subsp. lactis CNCM I-2494</name>
    <dbReference type="NCBI Taxonomy" id="1042403"/>
    <lineage>
        <taxon>Bacteria</taxon>
        <taxon>Bacillati</taxon>
        <taxon>Actinomycetota</taxon>
        <taxon>Actinomycetes</taxon>
        <taxon>Bifidobacteriales</taxon>
        <taxon>Bifidobacteriaceae</taxon>
        <taxon>Bifidobacterium</taxon>
    </lineage>
</organism>
<dbReference type="PROSITE" id="PS00815">
    <property type="entry name" value="AIPM_HOMOCIT_SYNTH_1"/>
    <property type="match status" value="1"/>
</dbReference>
<evidence type="ECO:0000256" key="7">
    <source>
        <dbReference type="ARBA" id="ARBA00022679"/>
    </source>
</evidence>
<dbReference type="PANTHER" id="PTHR46911">
    <property type="match status" value="1"/>
</dbReference>
<protein>
    <recommendedName>
        <fullName evidence="4 10">2-isopropylmalate synthase</fullName>
        <ecNumber evidence="4 10">2.3.3.13</ecNumber>
    </recommendedName>
    <alternativeName>
        <fullName evidence="10">Alpha-IPM synthase</fullName>
    </alternativeName>
    <alternativeName>
        <fullName evidence="10">Alpha-isopropylmalate synthase</fullName>
    </alternativeName>
</protein>
<comment type="catalytic activity">
    <reaction evidence="1 10">
        <text>3-methyl-2-oxobutanoate + acetyl-CoA + H2O = (2S)-2-isopropylmalate + CoA + H(+)</text>
        <dbReference type="Rhea" id="RHEA:21524"/>
        <dbReference type="ChEBI" id="CHEBI:1178"/>
        <dbReference type="ChEBI" id="CHEBI:11851"/>
        <dbReference type="ChEBI" id="CHEBI:15377"/>
        <dbReference type="ChEBI" id="CHEBI:15378"/>
        <dbReference type="ChEBI" id="CHEBI:57287"/>
        <dbReference type="ChEBI" id="CHEBI:57288"/>
        <dbReference type="EC" id="2.3.3.13"/>
    </reaction>
</comment>
<evidence type="ECO:0000256" key="4">
    <source>
        <dbReference type="ARBA" id="ARBA00012973"/>
    </source>
</evidence>
<keyword evidence="10" id="KW-0963">Cytoplasm</keyword>
<evidence type="ECO:0000256" key="1">
    <source>
        <dbReference type="ARBA" id="ARBA00000064"/>
    </source>
</evidence>
<dbReference type="NCBIfam" id="NF002991">
    <property type="entry name" value="PRK03739.1"/>
    <property type="match status" value="1"/>
</dbReference>
<comment type="function">
    <text evidence="10">Catalyzes the condensation of the acetyl group of acetyl-CoA with 3-methyl-2-oxobutanoate (2-ketoisovalerate) to form 3-carboxy-3-hydroxy-4-methylpentanoate (2-isopropylmalate).</text>
</comment>
<feature type="binding site" evidence="10">
    <location>
        <position position="360"/>
    </location>
    <ligand>
        <name>Mg(2+)</name>
        <dbReference type="ChEBI" id="CHEBI:18420"/>
    </ligand>
</feature>
<dbReference type="EC" id="2.3.3.13" evidence="4 10"/>
<dbReference type="InterPro" id="IPR039371">
    <property type="entry name" value="LeuA_N_DRE-TIM"/>
</dbReference>
<dbReference type="AlphaFoldDB" id="A0A806FVZ2"/>
<dbReference type="InterPro" id="IPR002034">
    <property type="entry name" value="AIPM/Hcit_synth_CS"/>
</dbReference>
<dbReference type="Gene3D" id="3.20.20.70">
    <property type="entry name" value="Aldolase class I"/>
    <property type="match status" value="1"/>
</dbReference>
<comment type="pathway">
    <text evidence="2 10">Amino-acid biosynthesis; L-leucine biosynthesis; L-leucine from 3-methyl-2-oxobutanoate: step 1/4.</text>
</comment>
<evidence type="ECO:0000256" key="9">
    <source>
        <dbReference type="ARBA" id="ARBA00023304"/>
    </source>
</evidence>
<name>A0A806FVZ2_BIFAN</name>
<evidence type="ECO:0000313" key="12">
    <source>
        <dbReference type="EMBL" id="AEK29670.1"/>
    </source>
</evidence>
<dbReference type="GO" id="GO:0009098">
    <property type="term" value="P:L-leucine biosynthetic process"/>
    <property type="evidence" value="ECO:0007669"/>
    <property type="project" value="UniProtKB-UniRule"/>
</dbReference>
<dbReference type="NCBIfam" id="TIGR00970">
    <property type="entry name" value="leuA_yeast"/>
    <property type="match status" value="1"/>
</dbReference>
<dbReference type="Proteomes" id="UP000008394">
    <property type="component" value="Chromosome"/>
</dbReference>
<evidence type="ECO:0000256" key="10">
    <source>
        <dbReference type="HAMAP-Rule" id="MF_00572"/>
    </source>
</evidence>
<dbReference type="InterPro" id="IPR013785">
    <property type="entry name" value="Aldolase_TIM"/>
</dbReference>
<dbReference type="InterPro" id="IPR005668">
    <property type="entry name" value="IPM_Synthase"/>
</dbReference>
<dbReference type="SMART" id="SM00917">
    <property type="entry name" value="LeuA_dimer"/>
    <property type="match status" value="1"/>
</dbReference>
<dbReference type="InterPro" id="IPR013709">
    <property type="entry name" value="2-isopropylmalate_synth_dimer"/>
</dbReference>
<proteinExistence type="inferred from homology"/>
<dbReference type="Pfam" id="PF22615">
    <property type="entry name" value="IPMS_D2"/>
    <property type="match status" value="1"/>
</dbReference>
<dbReference type="InterPro" id="IPR036230">
    <property type="entry name" value="LeuA_allosteric_dom_sf"/>
</dbReference>
<gene>
    <name evidence="10" type="primary">leuA</name>
    <name evidence="12" type="ORF">BALAC2494_00905</name>
</gene>
<dbReference type="EMBL" id="CP002915">
    <property type="protein sequence ID" value="AEK29670.1"/>
    <property type="molecule type" value="Genomic_DNA"/>
</dbReference>
<evidence type="ECO:0000256" key="2">
    <source>
        <dbReference type="ARBA" id="ARBA00004689"/>
    </source>
</evidence>
<feature type="binding site" evidence="10">
    <location>
        <position position="394"/>
    </location>
    <ligand>
        <name>Mg(2+)</name>
        <dbReference type="ChEBI" id="CHEBI:18420"/>
    </ligand>
</feature>
<dbReference type="Pfam" id="PF00682">
    <property type="entry name" value="HMGL-like"/>
    <property type="match status" value="1"/>
</dbReference>
<evidence type="ECO:0000259" key="11">
    <source>
        <dbReference type="PROSITE" id="PS50991"/>
    </source>
</evidence>
<comment type="similarity">
    <text evidence="3 10">Belongs to the alpha-IPM synthase/homocitrate synthase family. LeuA type 2 subfamily.</text>
</comment>
<dbReference type="CDD" id="cd07942">
    <property type="entry name" value="DRE_TIM_LeuA"/>
    <property type="match status" value="1"/>
</dbReference>
<keyword evidence="7 10" id="KW-0808">Transferase</keyword>
<dbReference type="SUPFAM" id="SSF89000">
    <property type="entry name" value="post-HMGL domain-like"/>
    <property type="match status" value="1"/>
</dbReference>
<feature type="binding site" evidence="10">
    <location>
        <position position="358"/>
    </location>
    <ligand>
        <name>Mg(2+)</name>
        <dbReference type="ChEBI" id="CHEBI:18420"/>
    </ligand>
</feature>
<keyword evidence="6 10" id="KW-0028">Amino-acid biosynthesis</keyword>
<dbReference type="GO" id="GO:0003852">
    <property type="term" value="F:2-isopropylmalate synthase activity"/>
    <property type="evidence" value="ECO:0007669"/>
    <property type="project" value="UniProtKB-UniRule"/>
</dbReference>
<keyword evidence="9 10" id="KW-0100">Branched-chain amino acid biosynthesis</keyword>
<comment type="subunit">
    <text evidence="10">Homodimer.</text>
</comment>
<dbReference type="SUPFAM" id="SSF51569">
    <property type="entry name" value="Aldolase"/>
    <property type="match status" value="1"/>
</dbReference>
<keyword evidence="12" id="KW-0012">Acyltransferase</keyword>
<accession>A0A806FVZ2</accession>
<comment type="subcellular location">
    <subcellularLocation>
        <location evidence="10">Cytoplasm</location>
    </subcellularLocation>
</comment>
<keyword evidence="5 10" id="KW-0432">Leucine biosynthesis</keyword>
<dbReference type="KEGG" id="bnm:BALAC2494_00905"/>
<evidence type="ECO:0000256" key="6">
    <source>
        <dbReference type="ARBA" id="ARBA00022605"/>
    </source>
</evidence>
<evidence type="ECO:0000256" key="8">
    <source>
        <dbReference type="ARBA" id="ARBA00022723"/>
    </source>
</evidence>
<feature type="binding site" evidence="10">
    <location>
        <position position="154"/>
    </location>
    <ligand>
        <name>Mg(2+)</name>
        <dbReference type="ChEBI" id="CHEBI:18420"/>
    </ligand>
</feature>
<sequence>MPQSANLCRRECRAVPRSTARRELYAMFVKSLLGMAEIRTVASPFLASAYMVIVYARVRVTKSENFALSKEEKMGQGQSSVFDLAAVAAASNGGNNDPLLPPARYIGAPQKPSDMPYTKYVAYDKQVPFDYPERTWPGKRLHRAPRWCSVDLRDGNQALVNPMDSERKLRFWTMLVDMGFKEIEVGFPSASETDYDFIRLLIERELIPDDVTIVVLTQAREHLIRKTYECLRGCKRAIVHFYNSVSVLQREVVFRKDRAGIKKLATDAAHLCKELEGDAEGIDLYYEYSPESFTGTEPEYAVEVCNAVIDVIKPTPGHPMIINLPATVEMTTPNVFADEVEYVSNNLRDRDAVVLSLHPHNDEGMGVAAAELGMLAGADRIEGCLLGNGERTGNVDLVTLGLNLLTQGIDPQLDLSDMPGIRKTVEYCNQIKISERHPYAGNFVFTAFSGSHQDAIKKGLEAREIAAEMAGVDVENFVWLVPYLPIDPKDIGRSYEAIIRVNSQSGKGGMAYLLKANHNLDLPKKLQVEFEKVVQQHADATKKEVKDGDIWHLFKDEYLPVEESGAIEAGEVVADTHDETLDQWGRLKLLKVSMSSGEDGSDTRLTATVLDRGINVGREPEVTREIEGTGNGPIAAFLDALKSFGVVASVLDYAEHTMGVGSDARAASYVQCEVGQEDEEKRVVWGVGIDSSIITSSLKAIISAINRSNR</sequence>
<dbReference type="Gene3D" id="3.30.160.270">
    <property type="match status" value="1"/>
</dbReference>
<feature type="region of interest" description="Regulatory domain" evidence="10">
    <location>
        <begin position="561"/>
        <end position="710"/>
    </location>
</feature>
<dbReference type="UniPathway" id="UPA00048">
    <property type="reaction ID" value="UER00070"/>
</dbReference>
<keyword evidence="8 10" id="KW-0479">Metal-binding</keyword>
<comment type="cofactor">
    <cofactor evidence="10">
        <name>Mg(2+)</name>
        <dbReference type="ChEBI" id="CHEBI:18420"/>
    </cofactor>
</comment>
<keyword evidence="10" id="KW-0460">Magnesium</keyword>
<dbReference type="Pfam" id="PF08502">
    <property type="entry name" value="LeuA_dimer"/>
    <property type="match status" value="1"/>
</dbReference>
<evidence type="ECO:0000256" key="3">
    <source>
        <dbReference type="ARBA" id="ARBA00009767"/>
    </source>
</evidence>
<dbReference type="GO" id="GO:0005737">
    <property type="term" value="C:cytoplasm"/>
    <property type="evidence" value="ECO:0007669"/>
    <property type="project" value="UniProtKB-SubCell"/>
</dbReference>
<dbReference type="InterPro" id="IPR000891">
    <property type="entry name" value="PYR_CT"/>
</dbReference>
<dbReference type="PANTHER" id="PTHR46911:SF1">
    <property type="entry name" value="2-ISOPROPYLMALATE SYNTHASE"/>
    <property type="match status" value="1"/>
</dbReference>
<dbReference type="GO" id="GO:0003985">
    <property type="term" value="F:acetyl-CoA C-acetyltransferase activity"/>
    <property type="evidence" value="ECO:0007669"/>
    <property type="project" value="UniProtKB-UniRule"/>
</dbReference>
<reference evidence="12 13" key="1">
    <citation type="journal article" date="2011" name="J. Bacteriol.">
        <title>Genome Sequence of the Probiotic Strain Bifidobacterium animalis subsp. lactis CNCM I-2494.</title>
        <authorList>
            <person name="Chervaux C."/>
            <person name="Grimaldi C."/>
            <person name="Bolotin A."/>
            <person name="Quinquis B."/>
            <person name="Legrain-Raspaud S."/>
            <person name="van Hylckama Vlieg J.E."/>
            <person name="Denariaz G."/>
            <person name="Smokvina T."/>
        </authorList>
    </citation>
    <scope>NUCLEOTIDE SEQUENCE [LARGE SCALE GENOMIC DNA]</scope>
    <source>
        <strain evidence="12 13">CNCM I-2494</strain>
    </source>
</reference>
<dbReference type="PROSITE" id="PS50991">
    <property type="entry name" value="PYR_CT"/>
    <property type="match status" value="1"/>
</dbReference>
<dbReference type="HAMAP" id="MF_00572">
    <property type="entry name" value="LeuA_type2"/>
    <property type="match status" value="1"/>
</dbReference>
<evidence type="ECO:0000313" key="13">
    <source>
        <dbReference type="Proteomes" id="UP000008394"/>
    </source>
</evidence>
<evidence type="ECO:0000256" key="5">
    <source>
        <dbReference type="ARBA" id="ARBA00022430"/>
    </source>
</evidence>
<dbReference type="InterPro" id="IPR054692">
    <property type="entry name" value="LeuA-like_post-cat"/>
</dbReference>
<dbReference type="GO" id="GO:0000287">
    <property type="term" value="F:magnesium ion binding"/>
    <property type="evidence" value="ECO:0007669"/>
    <property type="project" value="UniProtKB-UniRule"/>
</dbReference>
<dbReference type="PROSITE" id="PS00816">
    <property type="entry name" value="AIPM_HOMOCIT_SYNTH_2"/>
    <property type="match status" value="1"/>
</dbReference>